<evidence type="ECO:0000313" key="2">
    <source>
        <dbReference type="Proteomes" id="UP000448292"/>
    </source>
</evidence>
<reference evidence="1 2" key="1">
    <citation type="submission" date="2018-06" db="EMBL/GenBank/DDBJ databases">
        <title>Complete genome of Desulfovibrio indonesiensis P37SLT.</title>
        <authorList>
            <person name="Crispim J.S."/>
            <person name="Vidigal P.M.P."/>
            <person name="Silva L.C.F."/>
            <person name="Laguardia C.N."/>
            <person name="Araujo L.C."/>
            <person name="Dias R.S."/>
            <person name="Sousa M.P."/>
            <person name="Paula S.O."/>
            <person name="Silva C."/>
        </authorList>
    </citation>
    <scope>NUCLEOTIDE SEQUENCE [LARGE SCALE GENOMIC DNA]</scope>
    <source>
        <strain evidence="1 2">P37SLT</strain>
    </source>
</reference>
<dbReference type="AlphaFoldDB" id="A0A7M3M9V8"/>
<organism evidence="1 2">
    <name type="scientific">Oceanidesulfovibrio indonesiensis</name>
    <dbReference type="NCBI Taxonomy" id="54767"/>
    <lineage>
        <taxon>Bacteria</taxon>
        <taxon>Pseudomonadati</taxon>
        <taxon>Thermodesulfobacteriota</taxon>
        <taxon>Desulfovibrionia</taxon>
        <taxon>Desulfovibrionales</taxon>
        <taxon>Desulfovibrionaceae</taxon>
        <taxon>Oceanidesulfovibrio</taxon>
    </lineage>
</organism>
<evidence type="ECO:0000313" key="1">
    <source>
        <dbReference type="EMBL" id="TVM13805.1"/>
    </source>
</evidence>
<sequence length="137" mass="15107">MFSEVEGRVSAPHWLDAALVQQLKGDEGVHHFRARMGLEPGSLSITPKTERELQLSSKGKEMLRGKGRIRLAAHEDGLRCGAEGIGTLSASHDLLQLAAEAIQGHQTILADKGFEVFRFEVLDFLAELVCVLQYRGR</sequence>
<protein>
    <submittedName>
        <fullName evidence="1">Uncharacterized protein</fullName>
    </submittedName>
</protein>
<proteinExistence type="predicted"/>
<comment type="caution">
    <text evidence="1">The sequence shown here is derived from an EMBL/GenBank/DDBJ whole genome shotgun (WGS) entry which is preliminary data.</text>
</comment>
<name>A0A7M3M9V8_9BACT</name>
<dbReference type="EMBL" id="QMIE01000033">
    <property type="protein sequence ID" value="TVM13805.1"/>
    <property type="molecule type" value="Genomic_DNA"/>
</dbReference>
<keyword evidence="2" id="KW-1185">Reference proteome</keyword>
<dbReference type="Proteomes" id="UP000448292">
    <property type="component" value="Unassembled WGS sequence"/>
</dbReference>
<accession>A0A7M3M9V8</accession>
<gene>
    <name evidence="1" type="ORF">DPQ33_18160</name>
</gene>